<name>A0AAN6XT88_9PEZI</name>
<gene>
    <name evidence="2" type="ORF">QBC40DRAFT_271697</name>
</gene>
<keyword evidence="3" id="KW-1185">Reference proteome</keyword>
<reference evidence="2" key="1">
    <citation type="journal article" date="2023" name="Mol. Phylogenet. Evol.">
        <title>Genome-scale phylogeny and comparative genomics of the fungal order Sordariales.</title>
        <authorList>
            <person name="Hensen N."/>
            <person name="Bonometti L."/>
            <person name="Westerberg I."/>
            <person name="Brannstrom I.O."/>
            <person name="Guillou S."/>
            <person name="Cros-Aarteil S."/>
            <person name="Calhoun S."/>
            <person name="Haridas S."/>
            <person name="Kuo A."/>
            <person name="Mondo S."/>
            <person name="Pangilinan J."/>
            <person name="Riley R."/>
            <person name="LaButti K."/>
            <person name="Andreopoulos B."/>
            <person name="Lipzen A."/>
            <person name="Chen C."/>
            <person name="Yan M."/>
            <person name="Daum C."/>
            <person name="Ng V."/>
            <person name="Clum A."/>
            <person name="Steindorff A."/>
            <person name="Ohm R.A."/>
            <person name="Martin F."/>
            <person name="Silar P."/>
            <person name="Natvig D.O."/>
            <person name="Lalanne C."/>
            <person name="Gautier V."/>
            <person name="Ament-Velasquez S.L."/>
            <person name="Kruys A."/>
            <person name="Hutchinson M.I."/>
            <person name="Powell A.J."/>
            <person name="Barry K."/>
            <person name="Miller A.N."/>
            <person name="Grigoriev I.V."/>
            <person name="Debuchy R."/>
            <person name="Gladieux P."/>
            <person name="Hiltunen Thoren M."/>
            <person name="Johannesson H."/>
        </authorList>
    </citation>
    <scope>NUCLEOTIDE SEQUENCE</scope>
    <source>
        <strain evidence="2">CBS 315.58</strain>
    </source>
</reference>
<comment type="caution">
    <text evidence="2">The sequence shown here is derived from an EMBL/GenBank/DDBJ whole genome shotgun (WGS) entry which is preliminary data.</text>
</comment>
<sequence length="83" mass="9308">MSKMLFTDDEQHYRPRVNQYENGSKFCVDDEVYVTSGGRGLLGPYIVARVVMDSLPVKYELSHGDGSSVDDGKEFDENELEAA</sequence>
<accession>A0AAN6XT88</accession>
<protein>
    <submittedName>
        <fullName evidence="2">Uncharacterized protein</fullName>
    </submittedName>
</protein>
<organism evidence="2 3">
    <name type="scientific">Triangularia verruculosa</name>
    <dbReference type="NCBI Taxonomy" id="2587418"/>
    <lineage>
        <taxon>Eukaryota</taxon>
        <taxon>Fungi</taxon>
        <taxon>Dikarya</taxon>
        <taxon>Ascomycota</taxon>
        <taxon>Pezizomycotina</taxon>
        <taxon>Sordariomycetes</taxon>
        <taxon>Sordariomycetidae</taxon>
        <taxon>Sordariales</taxon>
        <taxon>Podosporaceae</taxon>
        <taxon>Triangularia</taxon>
    </lineage>
</organism>
<dbReference type="Proteomes" id="UP001303160">
    <property type="component" value="Unassembled WGS sequence"/>
</dbReference>
<dbReference type="EMBL" id="MU863878">
    <property type="protein sequence ID" value="KAK4205085.1"/>
    <property type="molecule type" value="Genomic_DNA"/>
</dbReference>
<feature type="region of interest" description="Disordered" evidence="1">
    <location>
        <begin position="62"/>
        <end position="83"/>
    </location>
</feature>
<evidence type="ECO:0000313" key="2">
    <source>
        <dbReference type="EMBL" id="KAK4205085.1"/>
    </source>
</evidence>
<proteinExistence type="predicted"/>
<evidence type="ECO:0000313" key="3">
    <source>
        <dbReference type="Proteomes" id="UP001303160"/>
    </source>
</evidence>
<evidence type="ECO:0000256" key="1">
    <source>
        <dbReference type="SAM" id="MobiDB-lite"/>
    </source>
</evidence>
<dbReference type="AlphaFoldDB" id="A0AAN6XT88"/>
<feature type="compositionally biased region" description="Acidic residues" evidence="1">
    <location>
        <begin position="73"/>
        <end position="83"/>
    </location>
</feature>
<reference evidence="2" key="2">
    <citation type="submission" date="2023-05" db="EMBL/GenBank/DDBJ databases">
        <authorList>
            <consortium name="Lawrence Berkeley National Laboratory"/>
            <person name="Steindorff A."/>
            <person name="Hensen N."/>
            <person name="Bonometti L."/>
            <person name="Westerberg I."/>
            <person name="Brannstrom I.O."/>
            <person name="Guillou S."/>
            <person name="Cros-Aarteil S."/>
            <person name="Calhoun S."/>
            <person name="Haridas S."/>
            <person name="Kuo A."/>
            <person name="Mondo S."/>
            <person name="Pangilinan J."/>
            <person name="Riley R."/>
            <person name="Labutti K."/>
            <person name="Andreopoulos B."/>
            <person name="Lipzen A."/>
            <person name="Chen C."/>
            <person name="Yanf M."/>
            <person name="Daum C."/>
            <person name="Ng V."/>
            <person name="Clum A."/>
            <person name="Ohm R."/>
            <person name="Martin F."/>
            <person name="Silar P."/>
            <person name="Natvig D."/>
            <person name="Lalanne C."/>
            <person name="Gautier V."/>
            <person name="Ament-Velasquez S.L."/>
            <person name="Kruys A."/>
            <person name="Hutchinson M.I."/>
            <person name="Powell A.J."/>
            <person name="Barry K."/>
            <person name="Miller A.N."/>
            <person name="Grigoriev I.V."/>
            <person name="Debuchy R."/>
            <person name="Gladieux P."/>
            <person name="Thoren M.H."/>
            <person name="Johannesson H."/>
        </authorList>
    </citation>
    <scope>NUCLEOTIDE SEQUENCE</scope>
    <source>
        <strain evidence="2">CBS 315.58</strain>
    </source>
</reference>